<evidence type="ECO:0000313" key="2">
    <source>
        <dbReference type="EnsemblFungi" id="PTTG_31019-t43_1-p1"/>
    </source>
</evidence>
<feature type="non-terminal residue" evidence="1">
    <location>
        <position position="1"/>
    </location>
</feature>
<name>A0A180FZ27_PUCT1</name>
<dbReference type="Proteomes" id="UP000005240">
    <property type="component" value="Unassembled WGS sequence"/>
</dbReference>
<evidence type="ECO:0000313" key="3">
    <source>
        <dbReference type="Proteomes" id="UP000005240"/>
    </source>
</evidence>
<proteinExistence type="predicted"/>
<protein>
    <submittedName>
        <fullName evidence="1 2">Uncharacterized protein</fullName>
    </submittedName>
</protein>
<reference evidence="1" key="1">
    <citation type="submission" date="2009-11" db="EMBL/GenBank/DDBJ databases">
        <authorList>
            <consortium name="The Broad Institute Genome Sequencing Platform"/>
            <person name="Ward D."/>
            <person name="Feldgarden M."/>
            <person name="Earl A."/>
            <person name="Young S.K."/>
            <person name="Zeng Q."/>
            <person name="Koehrsen M."/>
            <person name="Alvarado L."/>
            <person name="Berlin A."/>
            <person name="Bochicchio J."/>
            <person name="Borenstein D."/>
            <person name="Chapman S.B."/>
            <person name="Chen Z."/>
            <person name="Engels R."/>
            <person name="Freedman E."/>
            <person name="Gellesch M."/>
            <person name="Goldberg J."/>
            <person name="Griggs A."/>
            <person name="Gujja S."/>
            <person name="Heilman E."/>
            <person name="Heiman D."/>
            <person name="Hepburn T."/>
            <person name="Howarth C."/>
            <person name="Jen D."/>
            <person name="Larson L."/>
            <person name="Lewis B."/>
            <person name="Mehta T."/>
            <person name="Park D."/>
            <person name="Pearson M."/>
            <person name="Roberts A."/>
            <person name="Saif S."/>
            <person name="Shea T."/>
            <person name="Shenoy N."/>
            <person name="Sisk P."/>
            <person name="Stolte C."/>
            <person name="Sykes S."/>
            <person name="Thomson T."/>
            <person name="Walk T."/>
            <person name="White J."/>
            <person name="Yandava C."/>
            <person name="Izard J."/>
            <person name="Baranova O.V."/>
            <person name="Blanton J.M."/>
            <person name="Tanner A.C."/>
            <person name="Dewhirst F.E."/>
            <person name="Haas B."/>
            <person name="Nusbaum C."/>
            <person name="Birren B."/>
        </authorList>
    </citation>
    <scope>NUCLEOTIDE SEQUENCE [LARGE SCALE GENOMIC DNA]</scope>
    <source>
        <strain evidence="1">1-1 BBBD Race 1</strain>
    </source>
</reference>
<gene>
    <name evidence="1" type="ORF">PTTG_31019</name>
</gene>
<dbReference type="EMBL" id="ADAS02011121">
    <property type="protein sequence ID" value="OAV84833.1"/>
    <property type="molecule type" value="Genomic_DNA"/>
</dbReference>
<reference evidence="2 3" key="3">
    <citation type="journal article" date="2017" name="G3 (Bethesda)">
        <title>Comparative analysis highlights variable genome content of wheat rusts and divergence of the mating loci.</title>
        <authorList>
            <person name="Cuomo C.A."/>
            <person name="Bakkeren G."/>
            <person name="Khalil H.B."/>
            <person name="Panwar V."/>
            <person name="Joly D."/>
            <person name="Linning R."/>
            <person name="Sakthikumar S."/>
            <person name="Song X."/>
            <person name="Adiconis X."/>
            <person name="Fan L."/>
            <person name="Goldberg J.M."/>
            <person name="Levin J.Z."/>
            <person name="Young S."/>
            <person name="Zeng Q."/>
            <person name="Anikster Y."/>
            <person name="Bruce M."/>
            <person name="Wang M."/>
            <person name="Yin C."/>
            <person name="McCallum B."/>
            <person name="Szabo L.J."/>
            <person name="Hulbert S."/>
            <person name="Chen X."/>
            <person name="Fellers J.P."/>
        </authorList>
    </citation>
    <scope>NUCLEOTIDE SEQUENCE</scope>
    <source>
        <strain evidence="2">isolate 1-1 / race 1 (BBBD)</strain>
        <strain evidence="3">Isolate 1-1 / race 1 (BBBD)</strain>
    </source>
</reference>
<dbReference type="EnsemblFungi" id="PTTG_31019-t43_1">
    <property type="protein sequence ID" value="PTTG_31019-t43_1-p1"/>
    <property type="gene ID" value="PTTG_31019"/>
</dbReference>
<organism evidence="1">
    <name type="scientific">Puccinia triticina (isolate 1-1 / race 1 (BBBD))</name>
    <name type="common">Brown leaf rust fungus</name>
    <dbReference type="NCBI Taxonomy" id="630390"/>
    <lineage>
        <taxon>Eukaryota</taxon>
        <taxon>Fungi</taxon>
        <taxon>Dikarya</taxon>
        <taxon>Basidiomycota</taxon>
        <taxon>Pucciniomycotina</taxon>
        <taxon>Pucciniomycetes</taxon>
        <taxon>Pucciniales</taxon>
        <taxon>Pucciniaceae</taxon>
        <taxon>Puccinia</taxon>
    </lineage>
</organism>
<dbReference type="VEuPathDB" id="FungiDB:PTTG_31019"/>
<reference evidence="2" key="4">
    <citation type="submission" date="2025-05" db="UniProtKB">
        <authorList>
            <consortium name="EnsemblFungi"/>
        </authorList>
    </citation>
    <scope>IDENTIFICATION</scope>
    <source>
        <strain evidence="2">isolate 1-1 / race 1 (BBBD)</strain>
    </source>
</reference>
<dbReference type="OrthoDB" id="5584477at2759"/>
<reference evidence="1" key="2">
    <citation type="submission" date="2016-05" db="EMBL/GenBank/DDBJ databases">
        <title>Comparative analysis highlights variable genome content of wheat rusts and divergence of the mating loci.</title>
        <authorList>
            <person name="Cuomo C.A."/>
            <person name="Bakkeren G."/>
            <person name="Szabo L."/>
            <person name="Khalil H."/>
            <person name="Joly D."/>
            <person name="Goldberg J."/>
            <person name="Young S."/>
            <person name="Zeng Q."/>
            <person name="Fellers J."/>
        </authorList>
    </citation>
    <scope>NUCLEOTIDE SEQUENCE [LARGE SCALE GENOMIC DNA]</scope>
    <source>
        <strain evidence="1">1-1 BBBD Race 1</strain>
    </source>
</reference>
<dbReference type="AlphaFoldDB" id="A0A180FZ27"/>
<dbReference type="PANTHER" id="PTHR38248:SF2">
    <property type="entry name" value="FUNK1 11"/>
    <property type="match status" value="1"/>
</dbReference>
<sequence length="101" mass="11238">ELEKKLAALPTKTKKELVVTGWNQQSEISLACSKEGCLADPGYLTFNFTPLYAVQPLIDCVNQFATIIRDPNVRGEDPKSLYGKILRILREAREALNQSSA</sequence>
<keyword evidence="3" id="KW-1185">Reference proteome</keyword>
<dbReference type="PANTHER" id="PTHR38248">
    <property type="entry name" value="FUNK1 6"/>
    <property type="match status" value="1"/>
</dbReference>
<accession>A0A180FZ27</accession>
<evidence type="ECO:0000313" key="1">
    <source>
        <dbReference type="EMBL" id="OAV84833.1"/>
    </source>
</evidence>